<dbReference type="Pfam" id="PF20639">
    <property type="entry name" value="Rrn6_K-rich"/>
    <property type="match status" value="1"/>
</dbReference>
<dbReference type="EMBL" id="CP143809">
    <property type="protein sequence ID" value="WVO21296.1"/>
    <property type="molecule type" value="Genomic_DNA"/>
</dbReference>
<feature type="domain" description="RRN6 K-rich C-terminal" evidence="3">
    <location>
        <begin position="1007"/>
        <end position="1180"/>
    </location>
</feature>
<feature type="compositionally biased region" description="Acidic residues" evidence="1">
    <location>
        <begin position="719"/>
        <end position="745"/>
    </location>
</feature>
<feature type="domain" description="RRN6 beta-propeller" evidence="2">
    <location>
        <begin position="185"/>
        <end position="489"/>
    </location>
</feature>
<feature type="compositionally biased region" description="Polar residues" evidence="1">
    <location>
        <begin position="18"/>
        <end position="28"/>
    </location>
</feature>
<evidence type="ECO:0000313" key="5">
    <source>
        <dbReference type="Proteomes" id="UP001432216"/>
    </source>
</evidence>
<evidence type="ECO:0000256" key="1">
    <source>
        <dbReference type="SAM" id="MobiDB-lite"/>
    </source>
</evidence>
<evidence type="ECO:0008006" key="6">
    <source>
        <dbReference type="Google" id="ProtNLM"/>
    </source>
</evidence>
<dbReference type="InterPro" id="IPR019350">
    <property type="entry name" value="RNA_pol_I-sp_TIF_RRN6-like"/>
</dbReference>
<organism evidence="4 5">
    <name type="scientific">Cryptococcus decagattii</name>
    <dbReference type="NCBI Taxonomy" id="1859122"/>
    <lineage>
        <taxon>Eukaryota</taxon>
        <taxon>Fungi</taxon>
        <taxon>Dikarya</taxon>
        <taxon>Basidiomycota</taxon>
        <taxon>Agaricomycotina</taxon>
        <taxon>Tremellomycetes</taxon>
        <taxon>Tremellales</taxon>
        <taxon>Cryptococcaceae</taxon>
        <taxon>Cryptococcus</taxon>
        <taxon>Cryptococcus gattii species complex</taxon>
    </lineage>
</organism>
<feature type="compositionally biased region" description="Low complexity" evidence="1">
    <location>
        <begin position="748"/>
        <end position="757"/>
    </location>
</feature>
<dbReference type="PANTHER" id="PTHR28221">
    <property type="entry name" value="RNA POLYMERASE I-SPECIFIC TRANSCRIPTION INITIATION FACTOR RRN6"/>
    <property type="match status" value="1"/>
</dbReference>
<feature type="region of interest" description="Disordered" evidence="1">
    <location>
        <begin position="629"/>
        <end position="760"/>
    </location>
</feature>
<reference evidence="4 5" key="1">
    <citation type="submission" date="2024-01" db="EMBL/GenBank/DDBJ databases">
        <title>Comparative genomics of Cryptococcus and Kwoniella reveals pathogenesis evolution and contrasting modes of karyotype evolution via chromosome fusion or intercentromeric recombination.</title>
        <authorList>
            <person name="Coelho M.A."/>
            <person name="David-Palma M."/>
            <person name="Shea T."/>
            <person name="Bowers K."/>
            <person name="McGinley-Smith S."/>
            <person name="Mohammad A.W."/>
            <person name="Gnirke A."/>
            <person name="Yurkov A.M."/>
            <person name="Nowrousian M."/>
            <person name="Sun S."/>
            <person name="Cuomo C.A."/>
            <person name="Heitman J."/>
        </authorList>
    </citation>
    <scope>NUCLEOTIDE SEQUENCE [LARGE SCALE GENOMIC DNA]</scope>
    <source>
        <strain evidence="4 5">7685027</strain>
    </source>
</reference>
<dbReference type="PANTHER" id="PTHR28221:SF2">
    <property type="entry name" value="RNA POLYMERASE I-SPECIFIC TRANSCRIPTION INITIATION FACTOR RRN6"/>
    <property type="match status" value="1"/>
</dbReference>
<evidence type="ECO:0000259" key="2">
    <source>
        <dbReference type="Pfam" id="PF10214"/>
    </source>
</evidence>
<feature type="region of interest" description="Disordered" evidence="1">
    <location>
        <begin position="1"/>
        <end position="29"/>
    </location>
</feature>
<dbReference type="InterPro" id="IPR048535">
    <property type="entry name" value="RRN6_beta-prop"/>
</dbReference>
<dbReference type="RefSeq" id="XP_064720535.1">
    <property type="nucleotide sequence ID" value="XM_064864463.1"/>
</dbReference>
<feature type="compositionally biased region" description="Basic and acidic residues" evidence="1">
    <location>
        <begin position="982"/>
        <end position="997"/>
    </location>
</feature>
<feature type="compositionally biased region" description="Low complexity" evidence="1">
    <location>
        <begin position="1066"/>
        <end position="1101"/>
    </location>
</feature>
<keyword evidence="5" id="KW-1185">Reference proteome</keyword>
<proteinExistence type="predicted"/>
<gene>
    <name evidence="4" type="ORF">IAS62_002604</name>
</gene>
<sequence>MSFPPSVNHLVLPRTKGRNNNIHNNQTEYSEDNQFQDDIEEQEHDQVDDAVGVGGPTVEFGRQGGVYLQRKRGAWGWLWSVEDRQDLKWRAGKEAIHFFPATQTPEIESDPGLSLKEVIHSSVQYAEDLCLPYERDGLRDVITDILMEEHAVGPSGTSKQAAGLLPKTEKGAFDETQIYQGSIVAVVQNNRGKSARMFVAFPTGEVGHHLNIAPFLATSATRVDKRNRFRFTPIVKPIDRFPTSILQICSSPMVSPSRIDHDATALLVRTRTTTHLLNLHPSSTPFSAYVTSTRISELSFSDTECRRHVDVVLDPATWSRALVVDEGGGVWMWWEEKEIRRGRLEKVMNLRKIRDKITDDRDQFFRISFGTQPGTALILSSREATLIDVDSLDHPTTSLIALSGFTRRFTFLEKTALERGSRYTTMCTTHEVFWLDESGKGSPALGFKHEYGVTNMEAIVFPGQGRDQMTTLLYSPSHPFITALTTPKTDPIRFLTPPYALSLPLHQDIAVKEFSYLSLNNNRHPPSLLILDQEGGLWCIPLISSRDAHFAAVASAGGKEGQKQRQEIVPISAQWDDEVSCLAAKERDREELGVGEGWREKVQVAYKEIDLRWVWLAINQQDIKIFSSEPSVSSLSDIGEREEEGESAELMTRNDWVNDDERESGEQTVDKEREREDVGNEEERDAEARLEETDHEWRDREKRGEIESHEAATNAADIATEEAEKDDGEGDEGDWEDEEGEEEEGLEGKQLQGQETESWFKPEEFSRYLRELETPMDGLVTGMELALDMCFPSTSFLGEENVRKWDDAEEDAVLQTLIIQPYAIRSTLEGMDELVLSKLVPISHTLHSKFPSFTESRPPLHLPYQKPSQLYEFLLESFPPCSLRDNLSAAQLTLNLHLSAWIVSPSDYLPLTRAAHDRLIDAAVEEEQRGNEVELFVQATSQLSLNDRTPPLIEFNVVKPKLAPLESRCKSLNTVESGSEWEDIHENDEKRKEEKRMERLPTHIARTLNDDWKLGQDPTYWTWTPMGLEGTQWNPDHAINPTQGDAQQPMGGIAGTQKKSDRRIRPLPSSRSHPSLSLSQPRSRVQPPSPPHTSHFHSFSHLIPPSLSTSCSVPSIPSLAHGPRSSPPPTMSQMGIVTSSQPEGDSQDQEIGWASTQVERGKFGGKLEKKKKNKKRLGGF</sequence>
<dbReference type="GeneID" id="89989377"/>
<accession>A0ABZ2ARZ8</accession>
<feature type="compositionally biased region" description="Basic and acidic residues" evidence="1">
    <location>
        <begin position="686"/>
        <end position="710"/>
    </location>
</feature>
<feature type="region of interest" description="Disordered" evidence="1">
    <location>
        <begin position="976"/>
        <end position="997"/>
    </location>
</feature>
<feature type="compositionally biased region" description="Basic and acidic residues" evidence="1">
    <location>
        <begin position="664"/>
        <end position="678"/>
    </location>
</feature>
<evidence type="ECO:0000313" key="4">
    <source>
        <dbReference type="EMBL" id="WVO21296.1"/>
    </source>
</evidence>
<dbReference type="Proteomes" id="UP001432216">
    <property type="component" value="Chromosome 4"/>
</dbReference>
<dbReference type="Pfam" id="PF10214">
    <property type="entry name" value="Rrn6_beta-prop"/>
    <property type="match status" value="1"/>
</dbReference>
<evidence type="ECO:0000259" key="3">
    <source>
        <dbReference type="Pfam" id="PF20639"/>
    </source>
</evidence>
<feature type="compositionally biased region" description="Polar residues" evidence="1">
    <location>
        <begin position="1131"/>
        <end position="1144"/>
    </location>
</feature>
<feature type="region of interest" description="Disordered" evidence="1">
    <location>
        <begin position="1026"/>
        <end position="1180"/>
    </location>
</feature>
<protein>
    <recommendedName>
        <fullName evidence="6">RNA polymerase I-specific transcription initiation factor RRN6</fullName>
    </recommendedName>
</protein>
<dbReference type="InterPro" id="IPR048536">
    <property type="entry name" value="Rrn6_K-rich"/>
</dbReference>
<feature type="compositionally biased region" description="Polar residues" evidence="1">
    <location>
        <begin position="1106"/>
        <end position="1115"/>
    </location>
</feature>
<name>A0ABZ2ARZ8_9TREE</name>
<feature type="compositionally biased region" description="Basic residues" evidence="1">
    <location>
        <begin position="1168"/>
        <end position="1180"/>
    </location>
</feature>